<dbReference type="EMBL" id="CAEZYU010000147">
    <property type="protein sequence ID" value="CAB4760149.1"/>
    <property type="molecule type" value="Genomic_DNA"/>
</dbReference>
<evidence type="ECO:0000313" key="3">
    <source>
        <dbReference type="EMBL" id="CAB4918232.1"/>
    </source>
</evidence>
<dbReference type="EMBL" id="CAFBMG010000209">
    <property type="protein sequence ID" value="CAB4918232.1"/>
    <property type="molecule type" value="Genomic_DNA"/>
</dbReference>
<evidence type="ECO:0000256" key="1">
    <source>
        <dbReference type="SAM" id="MobiDB-lite"/>
    </source>
</evidence>
<name>A0A6J6UNN5_9ZZZZ</name>
<proteinExistence type="predicted"/>
<dbReference type="AlphaFoldDB" id="A0A6J6UNN5"/>
<feature type="region of interest" description="Disordered" evidence="1">
    <location>
        <begin position="122"/>
        <end position="161"/>
    </location>
</feature>
<sequence length="188" mass="20419">MNSGLCFELIPSLRKTRPNSNTRSIPPITSRFRNNSGAIRIMRSWPNALCRVTNGRAVAPPASAANTGVSTSRKPRASRATLIPEIACERRVNTERLCRFSMRSASRCRDRCSIGLGRPRLSPGLTREVESNSNPCTRTDSSPDALETTSPLTPMRSPRWGGSCRGEASLNICNVAPPDSSVANQIPP</sequence>
<accession>A0A6J6UNN5</accession>
<reference evidence="2" key="1">
    <citation type="submission" date="2020-05" db="EMBL/GenBank/DDBJ databases">
        <authorList>
            <person name="Chiriac C."/>
            <person name="Salcher M."/>
            <person name="Ghai R."/>
            <person name="Kavagutti S V."/>
        </authorList>
    </citation>
    <scope>NUCLEOTIDE SEQUENCE</scope>
</reference>
<protein>
    <submittedName>
        <fullName evidence="2">Unannotated protein</fullName>
    </submittedName>
</protein>
<gene>
    <name evidence="2" type="ORF">UFOPK2766_02166</name>
    <name evidence="3" type="ORF">UFOPK3519_01800</name>
</gene>
<feature type="compositionally biased region" description="Polar residues" evidence="1">
    <location>
        <begin position="131"/>
        <end position="152"/>
    </location>
</feature>
<evidence type="ECO:0000313" key="2">
    <source>
        <dbReference type="EMBL" id="CAB4760149.1"/>
    </source>
</evidence>
<organism evidence="2">
    <name type="scientific">freshwater metagenome</name>
    <dbReference type="NCBI Taxonomy" id="449393"/>
    <lineage>
        <taxon>unclassified sequences</taxon>
        <taxon>metagenomes</taxon>
        <taxon>ecological metagenomes</taxon>
    </lineage>
</organism>